<feature type="repeat" description="TPR" evidence="3">
    <location>
        <begin position="267"/>
        <end position="300"/>
    </location>
</feature>
<proteinExistence type="predicted"/>
<dbReference type="SUPFAM" id="SSF52172">
    <property type="entry name" value="CheY-like"/>
    <property type="match status" value="1"/>
</dbReference>
<keyword evidence="3" id="KW-0802">TPR repeat</keyword>
<organism evidence="5 6">
    <name type="scientific">Chitinivorax tropicus</name>
    <dbReference type="NCBI Taxonomy" id="714531"/>
    <lineage>
        <taxon>Bacteria</taxon>
        <taxon>Pseudomonadati</taxon>
        <taxon>Pseudomonadota</taxon>
        <taxon>Betaproteobacteria</taxon>
        <taxon>Chitinivorax</taxon>
    </lineage>
</organism>
<dbReference type="Gene3D" id="1.25.40.10">
    <property type="entry name" value="Tetratricopeptide repeat domain"/>
    <property type="match status" value="2"/>
</dbReference>
<sequence length="580" mass="65671">MISPLSQLPTAVNRLPNALTDIALQNSRQMDDPHHEQINYAQQLFLVVDNVPEMRQSMAFTLSAIGANKVEFATRVGDALAKIQKQDIDIILCDYDLEHPADGLHLIEEIKLRNLAKQSCVFMIITGERRAQNVIGAVEQAPDDYLLKPFTGDALIRRLDRAIRKKREFECVDDFILRHEYLRAIEECNRHIRNKHQYALDFMKLKGRMCLQIGDHEAARQTYKQVLLVKPLAWAKMGLGKSEFHLKHYALAEQLFNEVLEENGQVMEAYDWLSKILAAQGEFERAQHVLQNAVRISPTIVQRQKQLGSLAHRNKDYGVAEQALKQTIQLARYSFWRDPGDYADLSRVQLDKGDIKAAQQTVSEVRKDFPKDPNAVMVSYVMESLVSGKAGDKNAAHTALELAQKQFQLLGGEVPERYTLDLAEACYRAGDEAQAEQLVRGVLKNRNEDNDILNRISGLYESIGRTEKGQILIEEANADLISINNQAVTLAKAGNLEGAVQLFIQAVTDMPANVQVTLNSINALLAYVNTQGWHASYMQLAKEYLEKVRKQEPSNGKYQRLVQTYQQTLIRHADKLRGGR</sequence>
<dbReference type="Pfam" id="PF07721">
    <property type="entry name" value="TPR_4"/>
    <property type="match status" value="1"/>
</dbReference>
<dbReference type="GO" id="GO:0042802">
    <property type="term" value="F:identical protein binding"/>
    <property type="evidence" value="ECO:0007669"/>
    <property type="project" value="InterPro"/>
</dbReference>
<dbReference type="Pfam" id="PF00072">
    <property type="entry name" value="Response_reg"/>
    <property type="match status" value="1"/>
</dbReference>
<dbReference type="Gene3D" id="3.40.50.2300">
    <property type="match status" value="1"/>
</dbReference>
<dbReference type="RefSeq" id="WP_184034478.1">
    <property type="nucleotide sequence ID" value="NZ_JACHHY010000002.1"/>
</dbReference>
<feature type="modified residue" description="4-aspartylphosphate" evidence="2">
    <location>
        <position position="94"/>
    </location>
</feature>
<dbReference type="GO" id="GO:0000160">
    <property type="term" value="P:phosphorelay signal transduction system"/>
    <property type="evidence" value="ECO:0007669"/>
    <property type="project" value="InterPro"/>
</dbReference>
<feature type="domain" description="Response regulatory" evidence="4">
    <location>
        <begin position="44"/>
        <end position="163"/>
    </location>
</feature>
<dbReference type="SMART" id="SM00448">
    <property type="entry name" value="REC"/>
    <property type="match status" value="1"/>
</dbReference>
<dbReference type="InterPro" id="IPR019734">
    <property type="entry name" value="TPR_rpt"/>
</dbReference>
<protein>
    <submittedName>
        <fullName evidence="5">CheY-like chemotaxis protein/Flp pilus assembly protein TadD</fullName>
    </submittedName>
</protein>
<evidence type="ECO:0000313" key="5">
    <source>
        <dbReference type="EMBL" id="MBB5017126.1"/>
    </source>
</evidence>
<comment type="caution">
    <text evidence="5">The sequence shown here is derived from an EMBL/GenBank/DDBJ whole genome shotgun (WGS) entry which is preliminary data.</text>
</comment>
<evidence type="ECO:0000256" key="1">
    <source>
        <dbReference type="ARBA" id="ARBA00022553"/>
    </source>
</evidence>
<dbReference type="Proteomes" id="UP000575898">
    <property type="component" value="Unassembled WGS sequence"/>
</dbReference>
<evidence type="ECO:0000313" key="6">
    <source>
        <dbReference type="Proteomes" id="UP000575898"/>
    </source>
</evidence>
<dbReference type="PANTHER" id="PTHR44591">
    <property type="entry name" value="STRESS RESPONSE REGULATOR PROTEIN 1"/>
    <property type="match status" value="1"/>
</dbReference>
<keyword evidence="6" id="KW-1185">Reference proteome</keyword>
<dbReference type="InterPro" id="IPR011990">
    <property type="entry name" value="TPR-like_helical_dom_sf"/>
</dbReference>
<dbReference type="SUPFAM" id="SSF48452">
    <property type="entry name" value="TPR-like"/>
    <property type="match status" value="2"/>
</dbReference>
<evidence type="ECO:0000256" key="3">
    <source>
        <dbReference type="PROSITE-ProRule" id="PRU00339"/>
    </source>
</evidence>
<dbReference type="InterPro" id="IPR001789">
    <property type="entry name" value="Sig_transdc_resp-reg_receiver"/>
</dbReference>
<keyword evidence="1 2" id="KW-0597">Phosphoprotein</keyword>
<accession>A0A840MKN6</accession>
<evidence type="ECO:0000259" key="4">
    <source>
        <dbReference type="PROSITE" id="PS50110"/>
    </source>
</evidence>
<dbReference type="PROSITE" id="PS50005">
    <property type="entry name" value="TPR"/>
    <property type="match status" value="1"/>
</dbReference>
<dbReference type="EMBL" id="JACHHY010000002">
    <property type="protein sequence ID" value="MBB5017126.1"/>
    <property type="molecule type" value="Genomic_DNA"/>
</dbReference>
<dbReference type="PROSITE" id="PS50110">
    <property type="entry name" value="RESPONSE_REGULATORY"/>
    <property type="match status" value="1"/>
</dbReference>
<dbReference type="InterPro" id="IPR050595">
    <property type="entry name" value="Bact_response_regulator"/>
</dbReference>
<dbReference type="InterPro" id="IPR011006">
    <property type="entry name" value="CheY-like_superfamily"/>
</dbReference>
<gene>
    <name evidence="5" type="ORF">HNQ59_000388</name>
</gene>
<dbReference type="InterPro" id="IPR011717">
    <property type="entry name" value="TPR-4"/>
</dbReference>
<dbReference type="PANTHER" id="PTHR44591:SF23">
    <property type="entry name" value="CHEY SUBFAMILY"/>
    <property type="match status" value="1"/>
</dbReference>
<dbReference type="Pfam" id="PF13432">
    <property type="entry name" value="TPR_16"/>
    <property type="match status" value="1"/>
</dbReference>
<evidence type="ECO:0000256" key="2">
    <source>
        <dbReference type="PROSITE-ProRule" id="PRU00169"/>
    </source>
</evidence>
<reference evidence="5 6" key="1">
    <citation type="submission" date="2020-08" db="EMBL/GenBank/DDBJ databases">
        <title>Genomic Encyclopedia of Type Strains, Phase IV (KMG-IV): sequencing the most valuable type-strain genomes for metagenomic binning, comparative biology and taxonomic classification.</title>
        <authorList>
            <person name="Goeker M."/>
        </authorList>
    </citation>
    <scope>NUCLEOTIDE SEQUENCE [LARGE SCALE GENOMIC DNA]</scope>
    <source>
        <strain evidence="5 6">DSM 27165</strain>
    </source>
</reference>
<name>A0A840MKN6_9PROT</name>
<dbReference type="Pfam" id="PF13181">
    <property type="entry name" value="TPR_8"/>
    <property type="match status" value="1"/>
</dbReference>
<dbReference type="AlphaFoldDB" id="A0A840MKN6"/>